<evidence type="ECO:0000313" key="6">
    <source>
        <dbReference type="EMBL" id="GLB48660.1"/>
    </source>
</evidence>
<keyword evidence="3" id="KW-0677">Repeat</keyword>
<evidence type="ECO:0000259" key="5">
    <source>
        <dbReference type="Pfam" id="PF24894"/>
    </source>
</evidence>
<evidence type="ECO:0000313" key="7">
    <source>
        <dbReference type="Proteomes" id="UP001143543"/>
    </source>
</evidence>
<keyword evidence="7" id="KW-1185">Reference proteome</keyword>
<dbReference type="Gene3D" id="2.160.10.10">
    <property type="entry name" value="Hexapeptide repeat proteins"/>
    <property type="match status" value="1"/>
</dbReference>
<dbReference type="CDD" id="cd03349">
    <property type="entry name" value="LbH_XAT"/>
    <property type="match status" value="1"/>
</dbReference>
<dbReference type="Pfam" id="PF24894">
    <property type="entry name" value="Hexapep_GlmU"/>
    <property type="match status" value="1"/>
</dbReference>
<accession>A0ABQ5MGW3</accession>
<dbReference type="Proteomes" id="UP001143543">
    <property type="component" value="Unassembled WGS sequence"/>
</dbReference>
<evidence type="ECO:0000256" key="1">
    <source>
        <dbReference type="ARBA" id="ARBA00007274"/>
    </source>
</evidence>
<reference evidence="6" key="1">
    <citation type="submission" date="2022-07" db="EMBL/GenBank/DDBJ databases">
        <title>Taxonomy of Novel Oxalotrophic and Methylotrophic Bacteria.</title>
        <authorList>
            <person name="Sahin N."/>
            <person name="Tani A."/>
        </authorList>
    </citation>
    <scope>NUCLEOTIDE SEQUENCE</scope>
    <source>
        <strain evidence="6">Y10</strain>
    </source>
</reference>
<dbReference type="InterPro" id="IPR001451">
    <property type="entry name" value="Hexapep"/>
</dbReference>
<dbReference type="InterPro" id="IPR011004">
    <property type="entry name" value="Trimer_LpxA-like_sf"/>
</dbReference>
<dbReference type="PANTHER" id="PTHR43300">
    <property type="entry name" value="ACETYLTRANSFERASE"/>
    <property type="match status" value="1"/>
</dbReference>
<dbReference type="InterPro" id="IPR018357">
    <property type="entry name" value="Hexapep_transf_CS"/>
</dbReference>
<feature type="domain" description="Glucose-1-phosphate adenylyltransferase/Bifunctional protein GlmU-like C-terminal hexapeptide" evidence="5">
    <location>
        <begin position="36"/>
        <end position="100"/>
    </location>
</feature>
<proteinExistence type="inferred from homology"/>
<dbReference type="Pfam" id="PF00132">
    <property type="entry name" value="Hexapep"/>
    <property type="match status" value="1"/>
</dbReference>
<dbReference type="PANTHER" id="PTHR43300:SF11">
    <property type="entry name" value="ACETYLTRANSFERASE RV3034C-RELATED"/>
    <property type="match status" value="1"/>
</dbReference>
<dbReference type="InterPro" id="IPR050179">
    <property type="entry name" value="Trans_hexapeptide_repeat"/>
</dbReference>
<sequence>MISNRIKYIPKGIINGVKNFIIKTTRDIENKKRYPQSIIDEGVTLTKETILGESTHILSNSIINQCKIGKYSYVGRNCLIQNCTIGNYCSIANDVMIGLGQHPIDRVSTSPLFYRVKNTFNLSVVKSDLDFEEYKPITIGHDVWIGARVTIMDGVTIGTGAVIASGAVVTKNVAPYSIVGGVPAKVIKQRFEAERMDDLLHSEWWKLQPQEALEYMNSVNL</sequence>
<comment type="similarity">
    <text evidence="1">Belongs to the transferase hexapeptide repeat family.</text>
</comment>
<dbReference type="PROSITE" id="PS00101">
    <property type="entry name" value="HEXAPEP_TRANSFERASES"/>
    <property type="match status" value="1"/>
</dbReference>
<organism evidence="6 7">
    <name type="scientific">Neptunitalea lumnitzerae</name>
    <dbReference type="NCBI Taxonomy" id="2965509"/>
    <lineage>
        <taxon>Bacteria</taxon>
        <taxon>Pseudomonadati</taxon>
        <taxon>Bacteroidota</taxon>
        <taxon>Flavobacteriia</taxon>
        <taxon>Flavobacteriales</taxon>
        <taxon>Flavobacteriaceae</taxon>
        <taxon>Neptunitalea</taxon>
    </lineage>
</organism>
<evidence type="ECO:0000256" key="3">
    <source>
        <dbReference type="ARBA" id="ARBA00022737"/>
    </source>
</evidence>
<protein>
    <submittedName>
        <fullName evidence="6">O-acetyltransferase</fullName>
    </submittedName>
</protein>
<dbReference type="InterPro" id="IPR056818">
    <property type="entry name" value="GlmU/GlgC-like_hexapep"/>
</dbReference>
<gene>
    <name evidence="6" type="primary">capH</name>
    <name evidence="6" type="ORF">Y10_10280</name>
</gene>
<keyword evidence="4" id="KW-0012">Acyltransferase</keyword>
<evidence type="ECO:0000256" key="2">
    <source>
        <dbReference type="ARBA" id="ARBA00022679"/>
    </source>
</evidence>
<evidence type="ECO:0000256" key="4">
    <source>
        <dbReference type="ARBA" id="ARBA00023315"/>
    </source>
</evidence>
<keyword evidence="2" id="KW-0808">Transferase</keyword>
<name>A0ABQ5MGW3_9FLAO</name>
<dbReference type="EMBL" id="BRVO01000001">
    <property type="protein sequence ID" value="GLB48660.1"/>
    <property type="molecule type" value="Genomic_DNA"/>
</dbReference>
<dbReference type="SUPFAM" id="SSF51161">
    <property type="entry name" value="Trimeric LpxA-like enzymes"/>
    <property type="match status" value="1"/>
</dbReference>
<comment type="caution">
    <text evidence="6">The sequence shown here is derived from an EMBL/GenBank/DDBJ whole genome shotgun (WGS) entry which is preliminary data.</text>
</comment>